<dbReference type="PANTHER" id="PTHR35526">
    <property type="entry name" value="ANTI-SIGMA-F FACTOR RSBW-RELATED"/>
    <property type="match status" value="1"/>
</dbReference>
<dbReference type="PANTHER" id="PTHR35526:SF3">
    <property type="entry name" value="ANTI-SIGMA-F FACTOR RSBW"/>
    <property type="match status" value="1"/>
</dbReference>
<name>A0ABS2VHK1_STRAS</name>
<keyword evidence="1" id="KW-0808">Transferase</keyword>
<accession>A0ABS2VHK1</accession>
<evidence type="ECO:0000313" key="3">
    <source>
        <dbReference type="EMBL" id="MBN0042578.1"/>
    </source>
</evidence>
<sequence>MTTTVAPPAHTTSHRVALARSRHAPEVARKITARWLADCHAPLGTAFDAMLIVSELVTNTLRHTSGPCTLMLTARGSELDIAVADTSAEAPRARTLTCADERGGFGLSLLDELGARVTVAPSPQGKTVHAALDLGREPLDLGG</sequence>
<evidence type="ECO:0000313" key="4">
    <source>
        <dbReference type="Proteomes" id="UP000788262"/>
    </source>
</evidence>
<feature type="domain" description="Histidine kinase/HSP90-like ATPase" evidence="2">
    <location>
        <begin position="20"/>
        <end position="129"/>
    </location>
</feature>
<dbReference type="Gene3D" id="3.30.565.10">
    <property type="entry name" value="Histidine kinase-like ATPase, C-terminal domain"/>
    <property type="match status" value="1"/>
</dbReference>
<gene>
    <name evidence="3" type="ORF">JS756_00320</name>
</gene>
<organism evidence="3 4">
    <name type="scientific">Streptomyces actuosus</name>
    <dbReference type="NCBI Taxonomy" id="1885"/>
    <lineage>
        <taxon>Bacteria</taxon>
        <taxon>Bacillati</taxon>
        <taxon>Actinomycetota</taxon>
        <taxon>Actinomycetes</taxon>
        <taxon>Kitasatosporales</taxon>
        <taxon>Streptomycetaceae</taxon>
        <taxon>Streptomyces</taxon>
    </lineage>
</organism>
<dbReference type="GO" id="GO:0005524">
    <property type="term" value="F:ATP binding"/>
    <property type="evidence" value="ECO:0007669"/>
    <property type="project" value="UniProtKB-KW"/>
</dbReference>
<keyword evidence="1" id="KW-0418">Kinase</keyword>
<keyword evidence="1" id="KW-0723">Serine/threonine-protein kinase</keyword>
<dbReference type="CDD" id="cd16936">
    <property type="entry name" value="HATPase_RsbW-like"/>
    <property type="match status" value="1"/>
</dbReference>
<evidence type="ECO:0000256" key="1">
    <source>
        <dbReference type="ARBA" id="ARBA00022527"/>
    </source>
</evidence>
<dbReference type="InterPro" id="IPR050267">
    <property type="entry name" value="Anti-sigma-factor_SerPK"/>
</dbReference>
<dbReference type="Pfam" id="PF13581">
    <property type="entry name" value="HATPase_c_2"/>
    <property type="match status" value="1"/>
</dbReference>
<dbReference type="RefSeq" id="WP_205380820.1">
    <property type="nucleotide sequence ID" value="NZ_JAFFZS010000001.1"/>
</dbReference>
<proteinExistence type="predicted"/>
<keyword evidence="3" id="KW-0067">ATP-binding</keyword>
<reference evidence="3 4" key="1">
    <citation type="submission" date="2021-02" db="EMBL/GenBank/DDBJ databases">
        <title>Whole genome sequencing of Streptomyces actuosus VRA1.</title>
        <authorList>
            <person name="Sen G."/>
            <person name="Sen A."/>
        </authorList>
    </citation>
    <scope>NUCLEOTIDE SEQUENCE [LARGE SCALE GENOMIC DNA]</scope>
    <source>
        <strain evidence="3 4">VRA1</strain>
    </source>
</reference>
<dbReference type="InterPro" id="IPR036890">
    <property type="entry name" value="HATPase_C_sf"/>
</dbReference>
<dbReference type="SUPFAM" id="SSF55874">
    <property type="entry name" value="ATPase domain of HSP90 chaperone/DNA topoisomerase II/histidine kinase"/>
    <property type="match status" value="1"/>
</dbReference>
<protein>
    <submittedName>
        <fullName evidence="3">ATP-binding protein</fullName>
    </submittedName>
</protein>
<comment type="caution">
    <text evidence="3">The sequence shown here is derived from an EMBL/GenBank/DDBJ whole genome shotgun (WGS) entry which is preliminary data.</text>
</comment>
<dbReference type="InterPro" id="IPR003594">
    <property type="entry name" value="HATPase_dom"/>
</dbReference>
<dbReference type="Proteomes" id="UP000788262">
    <property type="component" value="Unassembled WGS sequence"/>
</dbReference>
<evidence type="ECO:0000259" key="2">
    <source>
        <dbReference type="Pfam" id="PF13581"/>
    </source>
</evidence>
<keyword evidence="3" id="KW-0547">Nucleotide-binding</keyword>
<keyword evidence="4" id="KW-1185">Reference proteome</keyword>
<dbReference type="EMBL" id="JAFFZS010000001">
    <property type="protein sequence ID" value="MBN0042578.1"/>
    <property type="molecule type" value="Genomic_DNA"/>
</dbReference>